<organism evidence="2 3">
    <name type="scientific">Phytoactinopolyspora halophila</name>
    <dbReference type="NCBI Taxonomy" id="1981511"/>
    <lineage>
        <taxon>Bacteria</taxon>
        <taxon>Bacillati</taxon>
        <taxon>Actinomycetota</taxon>
        <taxon>Actinomycetes</taxon>
        <taxon>Jiangellales</taxon>
        <taxon>Jiangellaceae</taxon>
        <taxon>Phytoactinopolyspora</taxon>
    </lineage>
</organism>
<proteinExistence type="predicted"/>
<dbReference type="InterPro" id="IPR025159">
    <property type="entry name" value="AbiEi_N"/>
</dbReference>
<accession>A0A329QAL3</accession>
<gene>
    <name evidence="2" type="ORF">DPM12_21955</name>
</gene>
<evidence type="ECO:0000313" key="3">
    <source>
        <dbReference type="Proteomes" id="UP000250462"/>
    </source>
</evidence>
<dbReference type="OrthoDB" id="5143202at2"/>
<dbReference type="Proteomes" id="UP000250462">
    <property type="component" value="Unassembled WGS sequence"/>
</dbReference>
<comment type="caution">
    <text evidence="2">The sequence shown here is derived from an EMBL/GenBank/DDBJ whole genome shotgun (WGS) entry which is preliminary data.</text>
</comment>
<feature type="domain" description="AbiEi antitoxin N-terminal" evidence="1">
    <location>
        <begin position="20"/>
        <end position="58"/>
    </location>
</feature>
<name>A0A329QAL3_9ACTN</name>
<protein>
    <recommendedName>
        <fullName evidence="1">AbiEi antitoxin N-terminal domain-containing protein</fullName>
    </recommendedName>
</protein>
<reference evidence="2 3" key="1">
    <citation type="submission" date="2018-06" db="EMBL/GenBank/DDBJ databases">
        <title>Phytoactinopolyspora halophila sp. nov., a novel halophilic actinomycete isolated from a saline soil in China.</title>
        <authorList>
            <person name="Tang S.-K."/>
        </authorList>
    </citation>
    <scope>NUCLEOTIDE SEQUENCE [LARGE SCALE GENOMIC DNA]</scope>
    <source>
        <strain evidence="2 3">YIM 96934</strain>
    </source>
</reference>
<dbReference type="EMBL" id="QMIG01000048">
    <property type="protein sequence ID" value="RAW09267.1"/>
    <property type="molecule type" value="Genomic_DNA"/>
</dbReference>
<dbReference type="RefSeq" id="WP_112260491.1">
    <property type="nucleotide sequence ID" value="NZ_QMIG01000048.1"/>
</dbReference>
<keyword evidence="3" id="KW-1185">Reference proteome</keyword>
<dbReference type="AlphaFoldDB" id="A0A329QAL3"/>
<sequence>MARRPRTRLPGDISTLLWRGDGLLDLPTARTFGVSPDRLRRLARSGLLVRLAEGVYASAETMPLLDEWERHALMARAFVLSCHDAYATGWSAVINWGLPTLGRPPELPIVMRPKLASRGTTFSTYGRIVTAALPPHHRWQRRGIRLVSQAWAAATVALNAPVAAALIVADAVARREHDLAEAVRQMSRWPGVTRARWVAEHADPLAESPVETLGRFAIIAGGLPRAVSNAWVGMERPEFRVDGLWPYHHAAHEADGSCKYNNRPDAAKVVAQEKEREWRLRRLGLDIVRYDFALAAYRRADLIRRFHHLLRDNPPSTAPIRWWKHVPGVGPVEPRPGDWPSPYPVATILPPGWYDERR</sequence>
<evidence type="ECO:0000313" key="2">
    <source>
        <dbReference type="EMBL" id="RAW09267.1"/>
    </source>
</evidence>
<evidence type="ECO:0000259" key="1">
    <source>
        <dbReference type="Pfam" id="PF13338"/>
    </source>
</evidence>
<dbReference type="Pfam" id="PF13338">
    <property type="entry name" value="AbiEi_4"/>
    <property type="match status" value="1"/>
</dbReference>